<proteinExistence type="predicted"/>
<dbReference type="Gene3D" id="3.40.50.300">
    <property type="entry name" value="P-loop containing nucleotide triphosphate hydrolases"/>
    <property type="match status" value="1"/>
</dbReference>
<evidence type="ECO:0000313" key="5">
    <source>
        <dbReference type="EMBL" id="URN93913.1"/>
    </source>
</evidence>
<dbReference type="PROSITE" id="PS00211">
    <property type="entry name" value="ABC_TRANSPORTER_1"/>
    <property type="match status" value="1"/>
</dbReference>
<dbReference type="InterPro" id="IPR027417">
    <property type="entry name" value="P-loop_NTPase"/>
</dbReference>
<dbReference type="FunFam" id="3.40.50.300:FF:000134">
    <property type="entry name" value="Iron-enterobactin ABC transporter ATP-binding protein"/>
    <property type="match status" value="1"/>
</dbReference>
<dbReference type="InterPro" id="IPR003439">
    <property type="entry name" value="ABC_transporter-like_ATP-bd"/>
</dbReference>
<reference evidence="5" key="1">
    <citation type="submission" date="2022-05" db="EMBL/GenBank/DDBJ databases">
        <title>Novel bacterial taxa in a minimal lignocellulolytic consortium and its capacity to transform plastics disclosed by genome-resolved metagenomics.</title>
        <authorList>
            <person name="Rodriguez C.A.D."/>
            <person name="Diaz-Garcia L."/>
            <person name="Herrera K."/>
            <person name="Tarazona N.A."/>
            <person name="Sproer C."/>
            <person name="Overmann J."/>
            <person name="Jimenez D.J."/>
        </authorList>
    </citation>
    <scope>NUCLEOTIDE SEQUENCE</scope>
    <source>
        <strain evidence="5">MAG5</strain>
    </source>
</reference>
<dbReference type="InterPro" id="IPR003593">
    <property type="entry name" value="AAA+_ATPase"/>
</dbReference>
<protein>
    <submittedName>
        <fullName evidence="5">Heme ABC transporter ATP-binding protein</fullName>
    </submittedName>
</protein>
<dbReference type="KEGG" id="plig:NAG76_19110"/>
<dbReference type="EMBL" id="CP097899">
    <property type="protein sequence ID" value="URN93913.1"/>
    <property type="molecule type" value="Genomic_DNA"/>
</dbReference>
<accession>A0A9J6ZDK2</accession>
<evidence type="ECO:0000313" key="6">
    <source>
        <dbReference type="Proteomes" id="UP001056756"/>
    </source>
</evidence>
<name>A0A9J6ZDK2_9BACL</name>
<gene>
    <name evidence="5" type="ORF">NAG76_19110</name>
</gene>
<sequence length="256" mass="28511">MRLQVERLSYSYGEQAIIDDISIHVAAGEFVGIVGPNGSGKSTLLKNLYRALKPDTGTILLDGDDYKMLNTKKIAQKIGVVGQEHTIPFDFNVDEIVAMGRSPYKKLFDVDTKVDQEIVEQALHNVGLTHLAKTNYLDLSGGEKQRVIIARVLAQQTNFLMLDEPTNHLDIQYQLQMFDLIKGLKLTVVSAIHDLNLAALYCDRIYVMKNGQIFTSGTPEEVLTSELLGEVFGIRTHIIVHPLTKKISITYLPASI</sequence>
<evidence type="ECO:0000256" key="2">
    <source>
        <dbReference type="ARBA" id="ARBA00022741"/>
    </source>
</evidence>
<dbReference type="Pfam" id="PF00005">
    <property type="entry name" value="ABC_tran"/>
    <property type="match status" value="1"/>
</dbReference>
<dbReference type="InterPro" id="IPR017871">
    <property type="entry name" value="ABC_transporter-like_CS"/>
</dbReference>
<dbReference type="GO" id="GO:0005524">
    <property type="term" value="F:ATP binding"/>
    <property type="evidence" value="ECO:0007669"/>
    <property type="project" value="UniProtKB-KW"/>
</dbReference>
<evidence type="ECO:0000256" key="3">
    <source>
        <dbReference type="ARBA" id="ARBA00022840"/>
    </source>
</evidence>
<dbReference type="PANTHER" id="PTHR42794:SF2">
    <property type="entry name" value="ABC TRANSPORTER ATP-BINDING PROTEIN"/>
    <property type="match status" value="1"/>
</dbReference>
<keyword evidence="1" id="KW-0813">Transport</keyword>
<dbReference type="AlphaFoldDB" id="A0A9J6ZDK2"/>
<evidence type="ECO:0000259" key="4">
    <source>
        <dbReference type="PROSITE" id="PS50893"/>
    </source>
</evidence>
<dbReference type="SUPFAM" id="SSF52540">
    <property type="entry name" value="P-loop containing nucleoside triphosphate hydrolases"/>
    <property type="match status" value="1"/>
</dbReference>
<keyword evidence="3 5" id="KW-0067">ATP-binding</keyword>
<keyword evidence="2" id="KW-0547">Nucleotide-binding</keyword>
<dbReference type="Proteomes" id="UP001056756">
    <property type="component" value="Chromosome"/>
</dbReference>
<dbReference type="PROSITE" id="PS50893">
    <property type="entry name" value="ABC_TRANSPORTER_2"/>
    <property type="match status" value="1"/>
</dbReference>
<dbReference type="NCBIfam" id="NF010068">
    <property type="entry name" value="PRK13548.1"/>
    <property type="match status" value="1"/>
</dbReference>
<dbReference type="GO" id="GO:0016887">
    <property type="term" value="F:ATP hydrolysis activity"/>
    <property type="evidence" value="ECO:0007669"/>
    <property type="project" value="InterPro"/>
</dbReference>
<dbReference type="PANTHER" id="PTHR42794">
    <property type="entry name" value="HEMIN IMPORT ATP-BINDING PROTEIN HMUV"/>
    <property type="match status" value="1"/>
</dbReference>
<dbReference type="CDD" id="cd03214">
    <property type="entry name" value="ABC_Iron-Siderophores_B12_Hemin"/>
    <property type="match status" value="1"/>
</dbReference>
<evidence type="ECO:0000256" key="1">
    <source>
        <dbReference type="ARBA" id="ARBA00022448"/>
    </source>
</evidence>
<organism evidence="5 6">
    <name type="scientific">Candidatus Pristimantibacillus lignocellulolyticus</name>
    <dbReference type="NCBI Taxonomy" id="2994561"/>
    <lineage>
        <taxon>Bacteria</taxon>
        <taxon>Bacillati</taxon>
        <taxon>Bacillota</taxon>
        <taxon>Bacilli</taxon>
        <taxon>Bacillales</taxon>
        <taxon>Paenibacillaceae</taxon>
        <taxon>Candidatus Pristimantibacillus</taxon>
    </lineage>
</organism>
<feature type="domain" description="ABC transporter" evidence="4">
    <location>
        <begin position="3"/>
        <end position="235"/>
    </location>
</feature>
<dbReference type="SMART" id="SM00382">
    <property type="entry name" value="AAA"/>
    <property type="match status" value="1"/>
</dbReference>